<keyword evidence="1" id="KW-0479">Metal-binding</keyword>
<dbReference type="CDD" id="cd23024">
    <property type="entry name" value="zf-HIT_ZNHIT2-3"/>
    <property type="match status" value="1"/>
</dbReference>
<evidence type="ECO:0000256" key="2">
    <source>
        <dbReference type="SAM" id="MobiDB-lite"/>
    </source>
</evidence>
<feature type="region of interest" description="Disordered" evidence="2">
    <location>
        <begin position="1"/>
        <end position="40"/>
    </location>
</feature>
<accession>A0A370TUR6</accession>
<feature type="compositionally biased region" description="Polar residues" evidence="2">
    <location>
        <begin position="25"/>
        <end position="38"/>
    </location>
</feature>
<organism evidence="4 5">
    <name type="scientific">Venustampulla echinocandica</name>
    <dbReference type="NCBI Taxonomy" id="2656787"/>
    <lineage>
        <taxon>Eukaryota</taxon>
        <taxon>Fungi</taxon>
        <taxon>Dikarya</taxon>
        <taxon>Ascomycota</taxon>
        <taxon>Pezizomycotina</taxon>
        <taxon>Leotiomycetes</taxon>
        <taxon>Helotiales</taxon>
        <taxon>Pleuroascaceae</taxon>
        <taxon>Venustampulla</taxon>
    </lineage>
</organism>
<dbReference type="EMBL" id="NPIC01000002">
    <property type="protein sequence ID" value="RDL39277.1"/>
    <property type="molecule type" value="Genomic_DNA"/>
</dbReference>
<dbReference type="SUPFAM" id="SSF144232">
    <property type="entry name" value="HIT/MYND zinc finger-like"/>
    <property type="match status" value="1"/>
</dbReference>
<feature type="domain" description="HIT-type" evidence="3">
    <location>
        <begin position="45"/>
        <end position="79"/>
    </location>
</feature>
<evidence type="ECO:0000259" key="3">
    <source>
        <dbReference type="PROSITE" id="PS51083"/>
    </source>
</evidence>
<dbReference type="Pfam" id="PF04438">
    <property type="entry name" value="zf-HIT"/>
    <property type="match status" value="1"/>
</dbReference>
<evidence type="ECO:0000313" key="4">
    <source>
        <dbReference type="EMBL" id="RDL39277.1"/>
    </source>
</evidence>
<dbReference type="PROSITE" id="PS00028">
    <property type="entry name" value="ZINC_FINGER_C2H2_1"/>
    <property type="match status" value="1"/>
</dbReference>
<feature type="region of interest" description="Disordered" evidence="2">
    <location>
        <begin position="75"/>
        <end position="116"/>
    </location>
</feature>
<dbReference type="GeneID" id="43596466"/>
<dbReference type="InterPro" id="IPR013087">
    <property type="entry name" value="Znf_C2H2_type"/>
</dbReference>
<keyword evidence="5" id="KW-1185">Reference proteome</keyword>
<keyword evidence="1" id="KW-0863">Zinc-finger</keyword>
<dbReference type="Gene3D" id="3.30.60.190">
    <property type="match status" value="1"/>
</dbReference>
<sequence>MSLPGTATEAPKATTPPTEPAAAEYQSQQDTTSGTKVSSPVKKLCGVCNDRESKYKCSRCYLPYCSVACSTVHKTTHPADEPAPVASTPIPSPPAETHGRAGTRAAAGSKGPFAPLDNSEELQELFKTYPRLKSHLQNIHNATLPPADDHAPSFPNGQQKRRGGKQEAWNQDRGLQNGVKALNRARVAYGKDGEGVREFSKLVLQMVSRDAGGVCDATDIIQKEIEEENARIISMLLNHEI</sequence>
<name>A0A370TUR6_9HELO</name>
<evidence type="ECO:0000256" key="1">
    <source>
        <dbReference type="PROSITE-ProRule" id="PRU00453"/>
    </source>
</evidence>
<dbReference type="Proteomes" id="UP000254866">
    <property type="component" value="Unassembled WGS sequence"/>
</dbReference>
<dbReference type="PROSITE" id="PS51083">
    <property type="entry name" value="ZF_HIT"/>
    <property type="match status" value="1"/>
</dbReference>
<feature type="region of interest" description="Disordered" evidence="2">
    <location>
        <begin position="142"/>
        <end position="168"/>
    </location>
</feature>
<keyword evidence="1" id="KW-0862">Zinc</keyword>
<reference evidence="4 5" key="1">
    <citation type="journal article" date="2018" name="IMA Fungus">
        <title>IMA Genome-F 9: Draft genome sequence of Annulohypoxylon stygium, Aspergillus mulundensis, Berkeleyomyces basicola (syn. Thielaviopsis basicola), Ceratocystis smalleyi, two Cercospora beticola strains, Coleophoma cylindrospora, Fusarium fracticaudum, Phialophora cf. hyalina, and Morchella septimelata.</title>
        <authorList>
            <person name="Wingfield B.D."/>
            <person name="Bills G.F."/>
            <person name="Dong Y."/>
            <person name="Huang W."/>
            <person name="Nel W.J."/>
            <person name="Swalarsk-Parry B.S."/>
            <person name="Vaghefi N."/>
            <person name="Wilken P.M."/>
            <person name="An Z."/>
            <person name="de Beer Z.W."/>
            <person name="De Vos L."/>
            <person name="Chen L."/>
            <person name="Duong T.A."/>
            <person name="Gao Y."/>
            <person name="Hammerbacher A."/>
            <person name="Kikkert J.R."/>
            <person name="Li Y."/>
            <person name="Li H."/>
            <person name="Li K."/>
            <person name="Li Q."/>
            <person name="Liu X."/>
            <person name="Ma X."/>
            <person name="Naidoo K."/>
            <person name="Pethybridge S.J."/>
            <person name="Sun J."/>
            <person name="Steenkamp E.T."/>
            <person name="van der Nest M.A."/>
            <person name="van Wyk S."/>
            <person name="Wingfield M.J."/>
            <person name="Xiong C."/>
            <person name="Yue Q."/>
            <person name="Zhang X."/>
        </authorList>
    </citation>
    <scope>NUCLEOTIDE SEQUENCE [LARGE SCALE GENOMIC DNA]</scope>
    <source>
        <strain evidence="4 5">BP 5553</strain>
    </source>
</reference>
<dbReference type="AlphaFoldDB" id="A0A370TUR6"/>
<dbReference type="InterPro" id="IPR007529">
    <property type="entry name" value="Znf_HIT"/>
</dbReference>
<proteinExistence type="predicted"/>
<comment type="caution">
    <text evidence="4">The sequence shown here is derived from an EMBL/GenBank/DDBJ whole genome shotgun (WGS) entry which is preliminary data.</text>
</comment>
<dbReference type="RefSeq" id="XP_031871933.1">
    <property type="nucleotide sequence ID" value="XM_032012240.1"/>
</dbReference>
<evidence type="ECO:0000313" key="5">
    <source>
        <dbReference type="Proteomes" id="UP000254866"/>
    </source>
</evidence>
<feature type="compositionally biased region" description="Low complexity" evidence="2">
    <location>
        <begin position="1"/>
        <end position="24"/>
    </location>
</feature>
<gene>
    <name evidence="4" type="ORF">BP5553_03617</name>
</gene>
<dbReference type="OrthoDB" id="18412at2759"/>
<dbReference type="GO" id="GO:0008270">
    <property type="term" value="F:zinc ion binding"/>
    <property type="evidence" value="ECO:0007669"/>
    <property type="project" value="UniProtKB-UniRule"/>
</dbReference>
<protein>
    <recommendedName>
        <fullName evidence="3">HIT-type domain-containing protein</fullName>
    </recommendedName>
</protein>